<feature type="non-terminal residue" evidence="1">
    <location>
        <position position="1"/>
    </location>
</feature>
<accession>A0A317SLE6</accession>
<name>A0A317SLE6_9PEZI</name>
<gene>
    <name evidence="1" type="ORF">C7212DRAFT_120004</name>
</gene>
<dbReference type="AlphaFoldDB" id="A0A317SLE6"/>
<dbReference type="OrthoDB" id="3341102at2759"/>
<feature type="non-terminal residue" evidence="1">
    <location>
        <position position="169"/>
    </location>
</feature>
<organism evidence="1 2">
    <name type="scientific">Tuber magnatum</name>
    <name type="common">white Piedmont truffle</name>
    <dbReference type="NCBI Taxonomy" id="42249"/>
    <lineage>
        <taxon>Eukaryota</taxon>
        <taxon>Fungi</taxon>
        <taxon>Dikarya</taxon>
        <taxon>Ascomycota</taxon>
        <taxon>Pezizomycotina</taxon>
        <taxon>Pezizomycetes</taxon>
        <taxon>Pezizales</taxon>
        <taxon>Tuberaceae</taxon>
        <taxon>Tuber</taxon>
    </lineage>
</organism>
<comment type="caution">
    <text evidence="1">The sequence shown here is derived from an EMBL/GenBank/DDBJ whole genome shotgun (WGS) entry which is preliminary data.</text>
</comment>
<dbReference type="EMBL" id="PYWC01000048">
    <property type="protein sequence ID" value="PWW75292.1"/>
    <property type="molecule type" value="Genomic_DNA"/>
</dbReference>
<evidence type="ECO:0000313" key="2">
    <source>
        <dbReference type="Proteomes" id="UP000246991"/>
    </source>
</evidence>
<evidence type="ECO:0008006" key="3">
    <source>
        <dbReference type="Google" id="ProtNLM"/>
    </source>
</evidence>
<sequence length="169" mass="19461">KASQKPPLTWEQNCCDAFLRLVFIVCKGNIHQRPIVNCDQTGVILILSVPYHTYNPHRSKQVKLHGKEEKRAFTSLIITSIESGMLPTLLVWARKTGQYLPALQLRALVENDGHLFSFNRKTHWGFLPTIKIYFEELIKLYGDGIITKHGLQANAKMIVYFNCWTVYKS</sequence>
<reference evidence="1 2" key="1">
    <citation type="submission" date="2018-03" db="EMBL/GenBank/DDBJ databases">
        <title>Genomes of Pezizomycetes fungi and the evolution of truffles.</title>
        <authorList>
            <person name="Murat C."/>
            <person name="Payen T."/>
            <person name="Noel B."/>
            <person name="Kuo A."/>
            <person name="Martin F.M."/>
        </authorList>
    </citation>
    <scope>NUCLEOTIDE SEQUENCE [LARGE SCALE GENOMIC DNA]</scope>
    <source>
        <strain evidence="1">091103-1</strain>
    </source>
</reference>
<protein>
    <recommendedName>
        <fullName evidence="3">DDE-1 domain-containing protein</fullName>
    </recommendedName>
</protein>
<proteinExistence type="predicted"/>
<evidence type="ECO:0000313" key="1">
    <source>
        <dbReference type="EMBL" id="PWW75292.1"/>
    </source>
</evidence>
<keyword evidence="2" id="KW-1185">Reference proteome</keyword>
<dbReference type="Proteomes" id="UP000246991">
    <property type="component" value="Unassembled WGS sequence"/>
</dbReference>